<keyword evidence="18 31" id="KW-0472">Membrane</keyword>
<dbReference type="InterPro" id="IPR036640">
    <property type="entry name" value="ABC1_TM_sf"/>
</dbReference>
<feature type="transmembrane region" description="Helical" evidence="31">
    <location>
        <begin position="196"/>
        <end position="218"/>
    </location>
</feature>
<evidence type="ECO:0000256" key="3">
    <source>
        <dbReference type="ARBA" id="ARBA00004554"/>
    </source>
</evidence>
<comment type="catalytic activity">
    <reaction evidence="24">
        <text>3',5'-cyclic AMP(in) + ATP + H2O = 3',5'-cyclic AMP(out) + ADP + phosphate + H(+)</text>
        <dbReference type="Rhea" id="RHEA:66184"/>
        <dbReference type="ChEBI" id="CHEBI:15377"/>
        <dbReference type="ChEBI" id="CHEBI:15378"/>
        <dbReference type="ChEBI" id="CHEBI:30616"/>
        <dbReference type="ChEBI" id="CHEBI:43474"/>
        <dbReference type="ChEBI" id="CHEBI:58165"/>
        <dbReference type="ChEBI" id="CHEBI:456216"/>
    </reaction>
    <physiologicalReaction direction="left-to-right" evidence="24">
        <dbReference type="Rhea" id="RHEA:66185"/>
    </physiologicalReaction>
</comment>
<dbReference type="GeneID" id="111099746"/>
<dbReference type="InterPro" id="IPR011527">
    <property type="entry name" value="ABC1_TM_dom"/>
</dbReference>
<evidence type="ECO:0000256" key="29">
    <source>
        <dbReference type="ARBA" id="ARBA00082793"/>
    </source>
</evidence>
<dbReference type="RefSeq" id="XP_022286885.1">
    <property type="nucleotide sequence ID" value="XM_022431177.1"/>
</dbReference>
<name>A0A8B8A5Z6_CRAVI</name>
<evidence type="ECO:0000313" key="37">
    <source>
        <dbReference type="RefSeq" id="XP_022286884.1"/>
    </source>
</evidence>
<reference evidence="35 36" key="1">
    <citation type="submission" date="2025-04" db="UniProtKB">
        <authorList>
            <consortium name="RefSeq"/>
        </authorList>
    </citation>
    <scope>IDENTIFICATION</scope>
    <source>
        <tissue evidence="35 36">Whole sample</tissue>
    </source>
</reference>
<feature type="domain" description="ABC transporter" evidence="32">
    <location>
        <begin position="1183"/>
        <end position="1415"/>
    </location>
</feature>
<evidence type="ECO:0000256" key="18">
    <source>
        <dbReference type="ARBA" id="ARBA00023136"/>
    </source>
</evidence>
<dbReference type="FunFam" id="3.40.50.300:FF:000605">
    <property type="entry name" value="multidrug resistance-associated protein 5 isoform X1"/>
    <property type="match status" value="1"/>
</dbReference>
<evidence type="ECO:0000256" key="1">
    <source>
        <dbReference type="ARBA" id="ARBA00004424"/>
    </source>
</evidence>
<keyword evidence="34" id="KW-1185">Reference proteome</keyword>
<evidence type="ECO:0000256" key="16">
    <source>
        <dbReference type="ARBA" id="ARBA00022989"/>
    </source>
</evidence>
<keyword evidence="8" id="KW-1003">Cell membrane</keyword>
<dbReference type="Proteomes" id="UP000694844">
    <property type="component" value="Chromosome 6"/>
</dbReference>
<dbReference type="Gene3D" id="3.40.50.300">
    <property type="entry name" value="P-loop containing nucleotide triphosphate hydrolases"/>
    <property type="match status" value="2"/>
</dbReference>
<dbReference type="GO" id="GO:0005524">
    <property type="term" value="F:ATP binding"/>
    <property type="evidence" value="ECO:0007669"/>
    <property type="project" value="UniProtKB-KW"/>
</dbReference>
<feature type="transmembrane region" description="Helical" evidence="31">
    <location>
        <begin position="292"/>
        <end position="313"/>
    </location>
</feature>
<dbReference type="CDD" id="cd18599">
    <property type="entry name" value="ABC_6TM_MRP5_8_9_D2"/>
    <property type="match status" value="1"/>
</dbReference>
<dbReference type="InterPro" id="IPR027417">
    <property type="entry name" value="P-loop_NTPase"/>
</dbReference>
<evidence type="ECO:0000256" key="28">
    <source>
        <dbReference type="ARBA" id="ARBA00069159"/>
    </source>
</evidence>
<comment type="subcellular location">
    <subcellularLocation>
        <location evidence="1">Apical cell membrane</location>
        <topology evidence="1">Multi-pass membrane protein</topology>
    </subcellularLocation>
    <subcellularLocation>
        <location evidence="3">Basolateral cell membrane</location>
        <topology evidence="3">Multi-pass membrane protein</topology>
    </subcellularLocation>
    <subcellularLocation>
        <location evidence="2">Cytoplasmic granule</location>
    </subcellularLocation>
    <subcellularLocation>
        <location evidence="4">Endosome membrane</location>
    </subcellularLocation>
    <subcellularLocation>
        <location evidence="20">Golgi apparatus lumen</location>
    </subcellularLocation>
</comment>
<evidence type="ECO:0000256" key="17">
    <source>
        <dbReference type="ARBA" id="ARBA00023034"/>
    </source>
</evidence>
<evidence type="ECO:0000313" key="38">
    <source>
        <dbReference type="RefSeq" id="XP_022286885.1"/>
    </source>
</evidence>
<comment type="similarity">
    <text evidence="5">Belongs to the ABC transporter superfamily. ABCC family. Conjugate transporter (TC 3.A.1.208) subfamily.</text>
</comment>
<dbReference type="RefSeq" id="XP_022286883.1">
    <property type="nucleotide sequence ID" value="XM_022431175.1"/>
</dbReference>
<feature type="transmembrane region" description="Helical" evidence="31">
    <location>
        <begin position="839"/>
        <end position="863"/>
    </location>
</feature>
<evidence type="ECO:0000259" key="33">
    <source>
        <dbReference type="PROSITE" id="PS50929"/>
    </source>
</evidence>
<dbReference type="PROSITE" id="PS50929">
    <property type="entry name" value="ABC_TM1F"/>
    <property type="match status" value="2"/>
</dbReference>
<dbReference type="RefSeq" id="XP_022286884.1">
    <property type="nucleotide sequence ID" value="XM_022431176.1"/>
</dbReference>
<feature type="domain" description="ABC transmembrane type-1" evidence="33">
    <location>
        <begin position="158"/>
        <end position="436"/>
    </location>
</feature>
<dbReference type="InterPro" id="IPR050173">
    <property type="entry name" value="ABC_transporter_C-like"/>
</dbReference>
<protein>
    <recommendedName>
        <fullName evidence="28">ATP-binding cassette sub-family C member 5</fullName>
        <ecNumber evidence="6">7.6.2.2</ecNumber>
    </recommendedName>
    <alternativeName>
        <fullName evidence="29">Multidrug resistance-associated protein 5</fullName>
    </alternativeName>
</protein>
<dbReference type="GO" id="GO:0016323">
    <property type="term" value="C:basolateral plasma membrane"/>
    <property type="evidence" value="ECO:0007669"/>
    <property type="project" value="UniProtKB-SubCell"/>
</dbReference>
<dbReference type="SMART" id="SM00382">
    <property type="entry name" value="AAA"/>
    <property type="match status" value="2"/>
</dbReference>
<evidence type="ECO:0000256" key="6">
    <source>
        <dbReference type="ARBA" id="ARBA00012191"/>
    </source>
</evidence>
<dbReference type="GO" id="GO:0016887">
    <property type="term" value="F:ATP hydrolysis activity"/>
    <property type="evidence" value="ECO:0007669"/>
    <property type="project" value="InterPro"/>
</dbReference>
<keyword evidence="16 31" id="KW-1133">Transmembrane helix</keyword>
<evidence type="ECO:0000256" key="7">
    <source>
        <dbReference type="ARBA" id="ARBA00022448"/>
    </source>
</evidence>
<dbReference type="GO" id="GO:0010008">
    <property type="term" value="C:endosome membrane"/>
    <property type="evidence" value="ECO:0007669"/>
    <property type="project" value="UniProtKB-SubCell"/>
</dbReference>
<keyword evidence="15" id="KW-1278">Translocase</keyword>
<evidence type="ECO:0000256" key="27">
    <source>
        <dbReference type="ARBA" id="ARBA00052963"/>
    </source>
</evidence>
<accession>A0A8B8A5Z6</accession>
<feature type="compositionally biased region" description="Polar residues" evidence="30">
    <location>
        <begin position="772"/>
        <end position="789"/>
    </location>
</feature>
<evidence type="ECO:0000256" key="13">
    <source>
        <dbReference type="ARBA" id="ARBA00022753"/>
    </source>
</evidence>
<keyword evidence="11" id="KW-0677">Repeat</keyword>
<comment type="catalytic activity">
    <reaction evidence="27">
        <text>3',5'-cyclic GMP(in) + ATP + H2O = 3',5'-cyclic GMP(out) + ADP + phosphate + H(+)</text>
        <dbReference type="Rhea" id="RHEA:66188"/>
        <dbReference type="ChEBI" id="CHEBI:15377"/>
        <dbReference type="ChEBI" id="CHEBI:15378"/>
        <dbReference type="ChEBI" id="CHEBI:30616"/>
        <dbReference type="ChEBI" id="CHEBI:43474"/>
        <dbReference type="ChEBI" id="CHEBI:57746"/>
        <dbReference type="ChEBI" id="CHEBI:456216"/>
    </reaction>
    <physiologicalReaction direction="left-to-right" evidence="27">
        <dbReference type="Rhea" id="RHEA:66189"/>
    </physiologicalReaction>
</comment>
<dbReference type="PANTHER" id="PTHR24223:SF447">
    <property type="entry name" value="MULTIDRUG RESISTANCE-ASSOCIATED PROTEIN 5"/>
    <property type="match status" value="1"/>
</dbReference>
<comment type="catalytic activity">
    <reaction evidence="23">
        <text>N-acetyl-L-aspartyl-L-glutamate(in) + ATP + H2O = N-acetyl-L-aspartyl-L-glutamate(out) + ADP + phosphate + H(+)</text>
        <dbReference type="Rhea" id="RHEA:66728"/>
        <dbReference type="ChEBI" id="CHEBI:15377"/>
        <dbReference type="ChEBI" id="CHEBI:15378"/>
        <dbReference type="ChEBI" id="CHEBI:30616"/>
        <dbReference type="ChEBI" id="CHEBI:43474"/>
        <dbReference type="ChEBI" id="CHEBI:76931"/>
        <dbReference type="ChEBI" id="CHEBI:456216"/>
    </reaction>
    <physiologicalReaction direction="left-to-right" evidence="23">
        <dbReference type="Rhea" id="RHEA:66729"/>
    </physiologicalReaction>
</comment>
<evidence type="ECO:0000256" key="12">
    <source>
        <dbReference type="ARBA" id="ARBA00022741"/>
    </source>
</evidence>
<evidence type="ECO:0000256" key="4">
    <source>
        <dbReference type="ARBA" id="ARBA00004608"/>
    </source>
</evidence>
<dbReference type="GO" id="GO:0005796">
    <property type="term" value="C:Golgi lumen"/>
    <property type="evidence" value="ECO:0007669"/>
    <property type="project" value="UniProtKB-SubCell"/>
</dbReference>
<evidence type="ECO:0000256" key="23">
    <source>
        <dbReference type="ARBA" id="ARBA00050745"/>
    </source>
</evidence>
<dbReference type="RefSeq" id="XP_022286887.1">
    <property type="nucleotide sequence ID" value="XM_022431179.1"/>
</dbReference>
<feature type="transmembrane region" description="Helical" evidence="31">
    <location>
        <begin position="984"/>
        <end position="1001"/>
    </location>
</feature>
<comment type="catalytic activity">
    <reaction evidence="25">
        <text>N-acetyl-L-aspartyl-L-glutamyl-L-glutamate(in) + ATP + H2O = N-acetyl-L-aspartyl-L-glutamyl-L-glutamate(out) + ADP + phosphate + H(+)</text>
        <dbReference type="Rhea" id="RHEA:66732"/>
        <dbReference type="ChEBI" id="CHEBI:15377"/>
        <dbReference type="ChEBI" id="CHEBI:15378"/>
        <dbReference type="ChEBI" id="CHEBI:30616"/>
        <dbReference type="ChEBI" id="CHEBI:43474"/>
        <dbReference type="ChEBI" id="CHEBI:76935"/>
        <dbReference type="ChEBI" id="CHEBI:456216"/>
    </reaction>
    <physiologicalReaction direction="left-to-right" evidence="25">
        <dbReference type="Rhea" id="RHEA:66733"/>
    </physiologicalReaction>
</comment>
<dbReference type="Gene3D" id="1.20.1560.10">
    <property type="entry name" value="ABC transporter type 1, transmembrane domain"/>
    <property type="match status" value="2"/>
</dbReference>
<gene>
    <name evidence="35 36 37 38 39" type="primary">LOC111099746</name>
</gene>
<dbReference type="InterPro" id="IPR003593">
    <property type="entry name" value="AAA+_ATPase"/>
</dbReference>
<keyword evidence="9" id="KW-0597">Phosphoprotein</keyword>
<evidence type="ECO:0000256" key="8">
    <source>
        <dbReference type="ARBA" id="ARBA00022475"/>
    </source>
</evidence>
<evidence type="ECO:0000256" key="11">
    <source>
        <dbReference type="ARBA" id="ARBA00022737"/>
    </source>
</evidence>
<evidence type="ECO:0000313" key="39">
    <source>
        <dbReference type="RefSeq" id="XP_022286887.1"/>
    </source>
</evidence>
<dbReference type="Pfam" id="PF00664">
    <property type="entry name" value="ABC_membrane"/>
    <property type="match status" value="2"/>
</dbReference>
<dbReference type="InterPro" id="IPR003439">
    <property type="entry name" value="ABC_transporter-like_ATP-bd"/>
</dbReference>
<dbReference type="GO" id="GO:0008559">
    <property type="term" value="F:ABC-type xenobiotic transporter activity"/>
    <property type="evidence" value="ECO:0007669"/>
    <property type="project" value="UniProtKB-EC"/>
</dbReference>
<comment type="catalytic activity">
    <reaction evidence="26">
        <text>N-acetyl-L-aspartate(in) + ATP + H2O = N-acetyl-L-aspartate(out) + ADP + phosphate + H(+)</text>
        <dbReference type="Rhea" id="RHEA:66744"/>
        <dbReference type="ChEBI" id="CHEBI:15377"/>
        <dbReference type="ChEBI" id="CHEBI:15378"/>
        <dbReference type="ChEBI" id="CHEBI:16953"/>
        <dbReference type="ChEBI" id="CHEBI:30616"/>
        <dbReference type="ChEBI" id="CHEBI:43474"/>
        <dbReference type="ChEBI" id="CHEBI:456216"/>
    </reaction>
    <physiologicalReaction direction="left-to-right" evidence="26">
        <dbReference type="Rhea" id="RHEA:66745"/>
    </physiologicalReaction>
</comment>
<keyword evidence="19" id="KW-0325">Glycoprotein</keyword>
<evidence type="ECO:0000256" key="22">
    <source>
        <dbReference type="ARBA" id="ARBA00050661"/>
    </source>
</evidence>
<dbReference type="FunFam" id="1.20.1560.10:FF:000015">
    <property type="entry name" value="multidrug resistance-associated protein 5 isoform X1"/>
    <property type="match status" value="1"/>
</dbReference>
<keyword evidence="17" id="KW-0333">Golgi apparatus</keyword>
<evidence type="ECO:0000313" key="34">
    <source>
        <dbReference type="Proteomes" id="UP000694844"/>
    </source>
</evidence>
<feature type="region of interest" description="Disordered" evidence="30">
    <location>
        <begin position="740"/>
        <end position="798"/>
    </location>
</feature>
<dbReference type="FunFam" id="1.20.1560.10:FF:000012">
    <property type="entry name" value="ATP binding cassette subfamily C member 5"/>
    <property type="match status" value="1"/>
</dbReference>
<feature type="transmembrane region" description="Helical" evidence="31">
    <location>
        <begin position="905"/>
        <end position="927"/>
    </location>
</feature>
<keyword evidence="14" id="KW-0067">ATP-binding</keyword>
<dbReference type="CDD" id="cd03250">
    <property type="entry name" value="ABCC_MRP_domain1"/>
    <property type="match status" value="1"/>
</dbReference>
<evidence type="ECO:0000313" key="35">
    <source>
        <dbReference type="RefSeq" id="XP_022286882.1"/>
    </source>
</evidence>
<evidence type="ECO:0000256" key="21">
    <source>
        <dbReference type="ARBA" id="ARBA00034018"/>
    </source>
</evidence>
<evidence type="ECO:0000256" key="9">
    <source>
        <dbReference type="ARBA" id="ARBA00022553"/>
    </source>
</evidence>
<evidence type="ECO:0000256" key="14">
    <source>
        <dbReference type="ARBA" id="ARBA00022840"/>
    </source>
</evidence>
<dbReference type="RefSeq" id="XP_022286882.1">
    <property type="nucleotide sequence ID" value="XM_022431174.1"/>
</dbReference>
<evidence type="ECO:0000256" key="2">
    <source>
        <dbReference type="ARBA" id="ARBA00004463"/>
    </source>
</evidence>
<feature type="domain" description="ABC transporter" evidence="32">
    <location>
        <begin position="504"/>
        <end position="732"/>
    </location>
</feature>
<evidence type="ECO:0000256" key="5">
    <source>
        <dbReference type="ARBA" id="ARBA00009726"/>
    </source>
</evidence>
<feature type="transmembrane region" description="Helical" evidence="31">
    <location>
        <begin position="1007"/>
        <end position="1024"/>
    </location>
</feature>
<dbReference type="Pfam" id="PF00005">
    <property type="entry name" value="ABC_tran"/>
    <property type="match status" value="2"/>
</dbReference>
<evidence type="ECO:0000256" key="26">
    <source>
        <dbReference type="ARBA" id="ARBA00052708"/>
    </source>
</evidence>
<dbReference type="GO" id="GO:0016324">
    <property type="term" value="C:apical plasma membrane"/>
    <property type="evidence" value="ECO:0007669"/>
    <property type="project" value="UniProtKB-SubCell"/>
</dbReference>
<keyword evidence="13" id="KW-0967">Endosome</keyword>
<evidence type="ECO:0000256" key="31">
    <source>
        <dbReference type="SAM" id="Phobius"/>
    </source>
</evidence>
<dbReference type="PROSITE" id="PS50893">
    <property type="entry name" value="ABC_TRANSPORTER_2"/>
    <property type="match status" value="2"/>
</dbReference>
<evidence type="ECO:0000313" key="36">
    <source>
        <dbReference type="RefSeq" id="XP_022286883.1"/>
    </source>
</evidence>
<dbReference type="SUPFAM" id="SSF52540">
    <property type="entry name" value="P-loop containing nucleoside triphosphate hydrolases"/>
    <property type="match status" value="2"/>
</dbReference>
<evidence type="ECO:0000256" key="25">
    <source>
        <dbReference type="ARBA" id="ARBA00052576"/>
    </source>
</evidence>
<dbReference type="KEGG" id="cvn:111099746"/>
<keyword evidence="10 31" id="KW-0812">Transmembrane</keyword>
<sequence length="1422" mass="158093">MSKADDPLISEEDPVGNQRLDAEDLEEEEEDVEELVDLECQATSGLDLRYSRRKGKYKSAMKSLIPVRFKKAPKDELPEASAGFFSLLTYAWLTPIMWKINRKGTDFLQHMRCPDVNRAEINAERLDRIWKEEVKAKGAEDASFARTLWRAGRTRVLLGGLTFIISMSFSFAAPAFVLRKILDDLSTGNSNIGLGISLVVLMAAMEFCRSMFFALGWVTNYTTGLRMRGAVLSMLYSKILRLRGLKEKTVGELVNICSNDGQRLYDAFAIGPLLIGGPVILFYGIIYTAFLIGPWAFVGSATYLSFYPFMAFISKITAHFRRKGIVITDKRVRMMAELFNCIKLIKMYAWEKSFARTIAGIRSQERKVLEKSAYTNSVSTSVAPMVPIMASVFVITAHVMTGNPLSATQAFTMIAVFNAMRFSLGVIPYAVKALADVYVSTKRCKSLLMMEEIQPHMSQINNPKYAVVIKKASFAWDQEMAIQNIGLMDIQITVSNGTAGGKDEEKEKLNKSSEEKESLAPPVLLDIDLVLEKGRLLGVCGSVGAGKSSLISAILGRMIKTSGKVAVSGSIAYVSQQPWILNATIRENILFGEMYNEDRYNAAIDACCLREDLETFVSGDETEIGERGINMSGGQKQRLALARALYADKDIYLMDDPLSAVDIHVGRHIFTECLINSLKNKPNKTILFVTHQLQYLSSCDEIIVIKDGMIAERGKHQALMEQNGEYSSLINRFYTQEDVEETTDDPISPVSLKEKPMFNDTNSNNNRKRTASVLSRESELSQSPGSQTGVLDPGKGHHKGLETQMSVNSITQEEKTNKGRLIVAEETSKGKVTFRTYGVYMKAAGGFIISGLVLLVYVISIGVGTGTSWWLSYWLQQGGGNTTIDLGNNVTVISRDIRDNPDLEFYALIYGMGIIAMVVFTLLRAFLFMKVTLHASSKLHDRNFQKILGCPMSFFDSTPIGRIVNRFAYDMDEIDVRLPGNAEIFLMNILMIIFSLISIVYVSPYFLIALVPLAIMFFVLNLVFTSSVRELKRMDAKTRSPLISHITATVQGISTIHAFGKSTEFMDRFHQLLDTNSLPFFLFSASNRWLAVRLDLLCVIVVAVTGFLAILTNIPPALAGMALAFSVQMTGLFQFTVRMAIETEARFTSVERLSQYEKEAETEGSNKTNPPPADWPQEGTLVFKGVKLRYRQNLPLALKGVSFDVLPQEKIGIVGRSGSGKSSLGVALFRLVELDSGTIKLDGIDISTLGLQDLRSKLSIIPQDPVLFIGTIRYNLDPFGEYNDEALWSALEKCHIKETIASMESQLDSQVIENGENFSVGERQLMCLARALLRHSKILMLDEATAAIDTETDALVQTTIKEAFADCTMLIIAHRLNTVLSCNRILVMEEGKVVEFDTPGKLMANSKSKFKLMLEATENHTS</sequence>
<dbReference type="OrthoDB" id="6500128at2759"/>
<evidence type="ECO:0000256" key="30">
    <source>
        <dbReference type="SAM" id="MobiDB-lite"/>
    </source>
</evidence>
<dbReference type="PANTHER" id="PTHR24223">
    <property type="entry name" value="ATP-BINDING CASSETTE SUB-FAMILY C"/>
    <property type="match status" value="1"/>
</dbReference>
<dbReference type="FunFam" id="3.40.50.300:FF:000074">
    <property type="entry name" value="Multidrug resistance-associated protein 5 isoform 1"/>
    <property type="match status" value="1"/>
</dbReference>
<dbReference type="InterPro" id="IPR017871">
    <property type="entry name" value="ABC_transporter-like_CS"/>
</dbReference>
<keyword evidence="12" id="KW-0547">Nucleotide-binding</keyword>
<evidence type="ECO:0000256" key="15">
    <source>
        <dbReference type="ARBA" id="ARBA00022967"/>
    </source>
</evidence>
<evidence type="ECO:0000256" key="20">
    <source>
        <dbReference type="ARBA" id="ARBA00023769"/>
    </source>
</evidence>
<keyword evidence="7" id="KW-0813">Transport</keyword>
<proteinExistence type="inferred from homology"/>
<dbReference type="EC" id="7.6.2.2" evidence="6"/>
<feature type="transmembrane region" description="Helical" evidence="31">
    <location>
        <begin position="156"/>
        <end position="176"/>
    </location>
</feature>
<comment type="catalytic activity">
    <reaction evidence="21">
        <text>ATP + H2O + xenobioticSide 1 = ADP + phosphate + xenobioticSide 2.</text>
        <dbReference type="EC" id="7.6.2.2"/>
    </reaction>
</comment>
<dbReference type="CDD" id="cd03244">
    <property type="entry name" value="ABCC_MRP_domain2"/>
    <property type="match status" value="1"/>
</dbReference>
<feature type="transmembrane region" description="Helical" evidence="31">
    <location>
        <begin position="264"/>
        <end position="286"/>
    </location>
</feature>
<evidence type="ECO:0000259" key="32">
    <source>
        <dbReference type="PROSITE" id="PS50893"/>
    </source>
</evidence>
<comment type="catalytic activity">
    <reaction evidence="22">
        <text>(2S)-2-[5-amino-1-(beta-D-ribosyl)imidazole-4-carboxamido]succinate(in) + ATP + H2O = (2S)-2-[5-amino-1-(beta-D-ribosyl)imidazole-4-carboxamido]succinate(out) + ADP + phosphate + H(+)</text>
        <dbReference type="Rhea" id="RHEA:66752"/>
        <dbReference type="ChEBI" id="CHEBI:15377"/>
        <dbReference type="ChEBI" id="CHEBI:15378"/>
        <dbReference type="ChEBI" id="CHEBI:30616"/>
        <dbReference type="ChEBI" id="CHEBI:43474"/>
        <dbReference type="ChEBI" id="CHEBI:167466"/>
        <dbReference type="ChEBI" id="CHEBI:456216"/>
    </reaction>
    <physiologicalReaction direction="left-to-right" evidence="22">
        <dbReference type="Rhea" id="RHEA:66753"/>
    </physiologicalReaction>
</comment>
<dbReference type="CDD" id="cd18592">
    <property type="entry name" value="ABC_6TM_MRP5_8_9_D1"/>
    <property type="match status" value="1"/>
</dbReference>
<evidence type="ECO:0000256" key="19">
    <source>
        <dbReference type="ARBA" id="ARBA00023180"/>
    </source>
</evidence>
<evidence type="ECO:0000256" key="24">
    <source>
        <dbReference type="ARBA" id="ARBA00051604"/>
    </source>
</evidence>
<feature type="domain" description="ABC transmembrane type-1" evidence="33">
    <location>
        <begin position="852"/>
        <end position="1145"/>
    </location>
</feature>
<feature type="region of interest" description="Disordered" evidence="30">
    <location>
        <begin position="1"/>
        <end position="28"/>
    </location>
</feature>
<dbReference type="PROSITE" id="PS00211">
    <property type="entry name" value="ABC_TRANSPORTER_1"/>
    <property type="match status" value="2"/>
</dbReference>
<dbReference type="SUPFAM" id="SSF90123">
    <property type="entry name" value="ABC transporter transmembrane region"/>
    <property type="match status" value="2"/>
</dbReference>
<feature type="transmembrane region" description="Helical" evidence="31">
    <location>
        <begin position="1090"/>
        <end position="1111"/>
    </location>
</feature>
<evidence type="ECO:0000256" key="10">
    <source>
        <dbReference type="ARBA" id="ARBA00022692"/>
    </source>
</evidence>
<organism evidence="34 39">
    <name type="scientific">Crassostrea virginica</name>
    <name type="common">Eastern oyster</name>
    <dbReference type="NCBI Taxonomy" id="6565"/>
    <lineage>
        <taxon>Eukaryota</taxon>
        <taxon>Metazoa</taxon>
        <taxon>Spiralia</taxon>
        <taxon>Lophotrochozoa</taxon>
        <taxon>Mollusca</taxon>
        <taxon>Bivalvia</taxon>
        <taxon>Autobranchia</taxon>
        <taxon>Pteriomorphia</taxon>
        <taxon>Ostreida</taxon>
        <taxon>Ostreoidea</taxon>
        <taxon>Ostreidae</taxon>
        <taxon>Crassostrea</taxon>
    </lineage>
</organism>